<evidence type="ECO:0000313" key="1">
    <source>
        <dbReference type="EMBL" id="KAA6360489.1"/>
    </source>
</evidence>
<protein>
    <submittedName>
        <fullName evidence="1">Uncharacterized protein</fullName>
    </submittedName>
</protein>
<name>A0A5J4TRG6_9EUKA</name>
<dbReference type="EMBL" id="SNRW01026869">
    <property type="protein sequence ID" value="KAA6360489.1"/>
    <property type="molecule type" value="Genomic_DNA"/>
</dbReference>
<evidence type="ECO:0000313" key="2">
    <source>
        <dbReference type="Proteomes" id="UP000324800"/>
    </source>
</evidence>
<sequence length="221" mass="24567">MRQQYSAVGIGCSHELSIPMGRPSKNKEKVGMDVNQDHSKNVRQYSELCTLQTHTKGTSSSHLVDISIAQLDLDVFQSQKQFAPTVATNSLILRTTQLPHIYGQLMQILEGITGASLQKTDFYATNMSDTQVLEVIQRAARALQLLQHTEIPAADRQLLLPLQTMDALASGFQVQVLEFWELGLLTIQQILEGNLTDALINIVSELILALRQAERANMARI</sequence>
<accession>A0A5J4TRG6</accession>
<organism evidence="1 2">
    <name type="scientific">Streblomastix strix</name>
    <dbReference type="NCBI Taxonomy" id="222440"/>
    <lineage>
        <taxon>Eukaryota</taxon>
        <taxon>Metamonada</taxon>
        <taxon>Preaxostyla</taxon>
        <taxon>Oxymonadida</taxon>
        <taxon>Streblomastigidae</taxon>
        <taxon>Streblomastix</taxon>
    </lineage>
</organism>
<dbReference type="Proteomes" id="UP000324800">
    <property type="component" value="Unassembled WGS sequence"/>
</dbReference>
<dbReference type="AlphaFoldDB" id="A0A5J4TRG6"/>
<proteinExistence type="predicted"/>
<gene>
    <name evidence="1" type="ORF">EZS28_043984</name>
</gene>
<reference evidence="1 2" key="1">
    <citation type="submission" date="2019-03" db="EMBL/GenBank/DDBJ databases">
        <title>Single cell metagenomics reveals metabolic interactions within the superorganism composed of flagellate Streblomastix strix and complex community of Bacteroidetes bacteria on its surface.</title>
        <authorList>
            <person name="Treitli S.C."/>
            <person name="Kolisko M."/>
            <person name="Husnik F."/>
            <person name="Keeling P."/>
            <person name="Hampl V."/>
        </authorList>
    </citation>
    <scope>NUCLEOTIDE SEQUENCE [LARGE SCALE GENOMIC DNA]</scope>
    <source>
        <strain evidence="1">ST1C</strain>
    </source>
</reference>
<comment type="caution">
    <text evidence="1">The sequence shown here is derived from an EMBL/GenBank/DDBJ whole genome shotgun (WGS) entry which is preliminary data.</text>
</comment>